<dbReference type="Gene3D" id="1.20.1720.10">
    <property type="entry name" value="Multidrug resistance protein D"/>
    <property type="match status" value="1"/>
</dbReference>
<dbReference type="AlphaFoldDB" id="A0A845MC84"/>
<dbReference type="InterPro" id="IPR011701">
    <property type="entry name" value="MFS"/>
</dbReference>
<feature type="transmembrane region" description="Helical" evidence="7">
    <location>
        <begin position="137"/>
        <end position="155"/>
    </location>
</feature>
<evidence type="ECO:0000256" key="4">
    <source>
        <dbReference type="ARBA" id="ARBA00022692"/>
    </source>
</evidence>
<feature type="transmembrane region" description="Helical" evidence="7">
    <location>
        <begin position="232"/>
        <end position="250"/>
    </location>
</feature>
<dbReference type="CDD" id="cd17321">
    <property type="entry name" value="MFS_MMR_MDR_like"/>
    <property type="match status" value="1"/>
</dbReference>
<accession>A0A845MC84</accession>
<dbReference type="GO" id="GO:0022857">
    <property type="term" value="F:transmembrane transporter activity"/>
    <property type="evidence" value="ECO:0007669"/>
    <property type="project" value="InterPro"/>
</dbReference>
<feature type="transmembrane region" description="Helical" evidence="7">
    <location>
        <begin position="271"/>
        <end position="294"/>
    </location>
</feature>
<evidence type="ECO:0000313" key="9">
    <source>
        <dbReference type="EMBL" id="MZR21479.1"/>
    </source>
</evidence>
<dbReference type="SUPFAM" id="SSF103473">
    <property type="entry name" value="MFS general substrate transporter"/>
    <property type="match status" value="2"/>
</dbReference>
<dbReference type="PANTHER" id="PTHR42718">
    <property type="entry name" value="MAJOR FACILITATOR SUPERFAMILY MULTIDRUG TRANSPORTER MFSC"/>
    <property type="match status" value="1"/>
</dbReference>
<dbReference type="Gene3D" id="1.20.1250.20">
    <property type="entry name" value="MFS general substrate transporter like domains"/>
    <property type="match status" value="1"/>
</dbReference>
<feature type="transmembrane region" description="Helical" evidence="7">
    <location>
        <begin position="167"/>
        <end position="189"/>
    </location>
</feature>
<dbReference type="GO" id="GO:0005886">
    <property type="term" value="C:plasma membrane"/>
    <property type="evidence" value="ECO:0007669"/>
    <property type="project" value="UniProtKB-SubCell"/>
</dbReference>
<dbReference type="PROSITE" id="PS50850">
    <property type="entry name" value="MFS"/>
    <property type="match status" value="1"/>
</dbReference>
<evidence type="ECO:0000256" key="1">
    <source>
        <dbReference type="ARBA" id="ARBA00004651"/>
    </source>
</evidence>
<evidence type="ECO:0000256" key="2">
    <source>
        <dbReference type="ARBA" id="ARBA00022448"/>
    </source>
</evidence>
<feature type="transmembrane region" description="Helical" evidence="7">
    <location>
        <begin position="201"/>
        <end position="220"/>
    </location>
</feature>
<keyword evidence="10" id="KW-1185">Reference proteome</keyword>
<dbReference type="InterPro" id="IPR020846">
    <property type="entry name" value="MFS_dom"/>
</dbReference>
<feature type="transmembrane region" description="Helical" evidence="7">
    <location>
        <begin position="79"/>
        <end position="106"/>
    </location>
</feature>
<organism evidence="9 10">
    <name type="scientific">Sneathiella chungangensis</name>
    <dbReference type="NCBI Taxonomy" id="1418234"/>
    <lineage>
        <taxon>Bacteria</taxon>
        <taxon>Pseudomonadati</taxon>
        <taxon>Pseudomonadota</taxon>
        <taxon>Alphaproteobacteria</taxon>
        <taxon>Sneathiellales</taxon>
        <taxon>Sneathiellaceae</taxon>
        <taxon>Sneathiella</taxon>
    </lineage>
</organism>
<feature type="transmembrane region" description="Helical" evidence="7">
    <location>
        <begin position="300"/>
        <end position="322"/>
    </location>
</feature>
<dbReference type="RefSeq" id="WP_161337872.1">
    <property type="nucleotide sequence ID" value="NZ_JBHSDG010000002.1"/>
</dbReference>
<keyword evidence="3" id="KW-1003">Cell membrane</keyword>
<evidence type="ECO:0000259" key="8">
    <source>
        <dbReference type="PROSITE" id="PS50850"/>
    </source>
</evidence>
<dbReference type="EMBL" id="WTVA01000001">
    <property type="protein sequence ID" value="MZR21479.1"/>
    <property type="molecule type" value="Genomic_DNA"/>
</dbReference>
<evidence type="ECO:0000256" key="7">
    <source>
        <dbReference type="SAM" id="Phobius"/>
    </source>
</evidence>
<evidence type="ECO:0000256" key="5">
    <source>
        <dbReference type="ARBA" id="ARBA00022989"/>
    </source>
</evidence>
<keyword evidence="4 7" id="KW-0812">Transmembrane</keyword>
<gene>
    <name evidence="9" type="ORF">GQF03_03970</name>
</gene>
<feature type="transmembrane region" description="Helical" evidence="7">
    <location>
        <begin position="112"/>
        <end position="130"/>
    </location>
</feature>
<feature type="transmembrane region" description="Helical" evidence="7">
    <location>
        <begin position="399"/>
        <end position="422"/>
    </location>
</feature>
<dbReference type="Proteomes" id="UP000445696">
    <property type="component" value="Unassembled WGS sequence"/>
</dbReference>
<dbReference type="InterPro" id="IPR036259">
    <property type="entry name" value="MFS_trans_sf"/>
</dbReference>
<comment type="caution">
    <text evidence="9">The sequence shown here is derived from an EMBL/GenBank/DDBJ whole genome shotgun (WGS) entry which is preliminary data.</text>
</comment>
<evidence type="ECO:0000313" key="10">
    <source>
        <dbReference type="Proteomes" id="UP000445696"/>
    </source>
</evidence>
<feature type="transmembrane region" description="Helical" evidence="7">
    <location>
        <begin position="428"/>
        <end position="447"/>
    </location>
</feature>
<feature type="transmembrane region" description="Helical" evidence="7">
    <location>
        <begin position="334"/>
        <end position="353"/>
    </location>
</feature>
<feature type="domain" description="Major facilitator superfamily (MFS) profile" evidence="8">
    <location>
        <begin position="13"/>
        <end position="451"/>
    </location>
</feature>
<dbReference type="Pfam" id="PF07690">
    <property type="entry name" value="MFS_1"/>
    <property type="match status" value="1"/>
</dbReference>
<sequence>MIQINNANRKWWVLAAMGGALALIVLDETVVGVALPTIQRELGMSQVNSHWIVNAYFLVFTALAAAAGKMGDLFGYRSLFLGALGIFGLSTIACGIADSGAALIAARAAQGLGAAVIFPFTVAMITTVFAPEERGRAFGIQTAIGGCFISMGPLVGGFLTDVLSWRWIFWINIPVVIAVALTVFIAWQVPDRSAGKTQGRFDLTGLVALIIGLAALVVAIMEVPDYGWSNPFIIAGIVIGLVSLSLFVVLELKIQNPLFDLELFSMPTISVMNSIVFMGEFGKIALIVFGALFLQKTLHFSPFMAGVALIPAVLPSLFASLVVGEFSDRYDARIVSLIGLSLNAAGMIWLAIFVNFDTYWILIPALVAWGCALPFHFVSTRRAIVNTVPAEKLGQSGGLTMTAQLLGGTVSMALCGTILAGVGRFDGLYWLSGGLMTLVVAIGFLRLRREAA</sequence>
<keyword evidence="6 7" id="KW-0472">Membrane</keyword>
<feature type="transmembrane region" description="Helical" evidence="7">
    <location>
        <begin position="359"/>
        <end position="378"/>
    </location>
</feature>
<evidence type="ECO:0000256" key="6">
    <source>
        <dbReference type="ARBA" id="ARBA00023136"/>
    </source>
</evidence>
<feature type="transmembrane region" description="Helical" evidence="7">
    <location>
        <begin position="12"/>
        <end position="38"/>
    </location>
</feature>
<dbReference type="OrthoDB" id="9812221at2"/>
<keyword evidence="5 7" id="KW-1133">Transmembrane helix</keyword>
<name>A0A845MC84_9PROT</name>
<feature type="transmembrane region" description="Helical" evidence="7">
    <location>
        <begin position="50"/>
        <end position="67"/>
    </location>
</feature>
<proteinExistence type="predicted"/>
<dbReference type="PANTHER" id="PTHR42718:SF46">
    <property type="entry name" value="BLR6921 PROTEIN"/>
    <property type="match status" value="1"/>
</dbReference>
<evidence type="ECO:0000256" key="3">
    <source>
        <dbReference type="ARBA" id="ARBA00022475"/>
    </source>
</evidence>
<reference evidence="9 10" key="1">
    <citation type="journal article" date="2014" name="Int. J. Syst. Evol. Microbiol.">
        <title>Sneathiella chungangensis sp. nov., isolated from a marine sand, and emended description of the genus Sneathiella.</title>
        <authorList>
            <person name="Siamphan C."/>
            <person name="Kim H."/>
            <person name="Lee J.S."/>
            <person name="Kim W."/>
        </authorList>
    </citation>
    <scope>NUCLEOTIDE SEQUENCE [LARGE SCALE GENOMIC DNA]</scope>
    <source>
        <strain evidence="9 10">KCTC 32476</strain>
    </source>
</reference>
<protein>
    <submittedName>
        <fullName evidence="9">MFS transporter</fullName>
    </submittedName>
</protein>
<keyword evidence="2" id="KW-0813">Transport</keyword>
<comment type="subcellular location">
    <subcellularLocation>
        <location evidence="1">Cell membrane</location>
        <topology evidence="1">Multi-pass membrane protein</topology>
    </subcellularLocation>
</comment>